<feature type="region of interest" description="Disordered" evidence="1">
    <location>
        <begin position="32"/>
        <end position="58"/>
    </location>
</feature>
<name>A0A7W3ZD48_9PSEU</name>
<gene>
    <name evidence="2" type="ORF">H4281_29040</name>
</gene>
<comment type="caution">
    <text evidence="2">The sequence shown here is derived from an EMBL/GenBank/DDBJ whole genome shotgun (WGS) entry which is preliminary data.</text>
</comment>
<dbReference type="Proteomes" id="UP000526734">
    <property type="component" value="Unassembled WGS sequence"/>
</dbReference>
<evidence type="ECO:0000313" key="3">
    <source>
        <dbReference type="Proteomes" id="UP000526734"/>
    </source>
</evidence>
<reference evidence="2 3" key="1">
    <citation type="submission" date="2020-08" db="EMBL/GenBank/DDBJ databases">
        <title>Amycolatopsis sp. nov. DR6-1 isolated from Dendrobium heterocarpum.</title>
        <authorList>
            <person name="Tedsree N."/>
            <person name="Kuncharoen N."/>
            <person name="Likhitwitayawuid K."/>
            <person name="Tanasupawat S."/>
        </authorList>
    </citation>
    <scope>NUCLEOTIDE SEQUENCE [LARGE SCALE GENOMIC DNA]</scope>
    <source>
        <strain evidence="2 3">DR6-1</strain>
    </source>
</reference>
<evidence type="ECO:0000313" key="2">
    <source>
        <dbReference type="EMBL" id="MBB1157211.1"/>
    </source>
</evidence>
<dbReference type="EMBL" id="JACGZW010000010">
    <property type="protein sequence ID" value="MBB1157211.1"/>
    <property type="molecule type" value="Genomic_DNA"/>
</dbReference>
<keyword evidence="3" id="KW-1185">Reference proteome</keyword>
<evidence type="ECO:0000256" key="1">
    <source>
        <dbReference type="SAM" id="MobiDB-lite"/>
    </source>
</evidence>
<sequence>MSLEAETKSPRTIRGYCDTVRFFRIWLADPIAPPEADDPEAWLASVPPEPEDYEPNHG</sequence>
<feature type="compositionally biased region" description="Acidic residues" evidence="1">
    <location>
        <begin position="49"/>
        <end position="58"/>
    </location>
</feature>
<organism evidence="2 3">
    <name type="scientific">Amycolatopsis dendrobii</name>
    <dbReference type="NCBI Taxonomy" id="2760662"/>
    <lineage>
        <taxon>Bacteria</taxon>
        <taxon>Bacillati</taxon>
        <taxon>Actinomycetota</taxon>
        <taxon>Actinomycetes</taxon>
        <taxon>Pseudonocardiales</taxon>
        <taxon>Pseudonocardiaceae</taxon>
        <taxon>Amycolatopsis</taxon>
    </lineage>
</organism>
<accession>A0A7W3ZD48</accession>
<dbReference type="AlphaFoldDB" id="A0A7W3ZD48"/>
<evidence type="ECO:0008006" key="4">
    <source>
        <dbReference type="Google" id="ProtNLM"/>
    </source>
</evidence>
<dbReference type="RefSeq" id="WP_182894083.1">
    <property type="nucleotide sequence ID" value="NZ_JACGZW010000010.1"/>
</dbReference>
<proteinExistence type="predicted"/>
<protein>
    <recommendedName>
        <fullName evidence="4">Integrase</fullName>
    </recommendedName>
</protein>